<dbReference type="EMBL" id="JAWJYN010000001">
    <property type="protein sequence ID" value="MDZ8161762.1"/>
    <property type="molecule type" value="Genomic_DNA"/>
</dbReference>
<gene>
    <name evidence="6" type="ORF">R2Q92_07895</name>
</gene>
<comment type="subcellular location">
    <subcellularLocation>
        <location evidence="1">Membrane</location>
        <topology evidence="1">Multi-pass membrane protein</topology>
    </subcellularLocation>
</comment>
<evidence type="ECO:0000313" key="6">
    <source>
        <dbReference type="EMBL" id="MDZ8161762.1"/>
    </source>
</evidence>
<evidence type="ECO:0008006" key="8">
    <source>
        <dbReference type="Google" id="ProtNLM"/>
    </source>
</evidence>
<keyword evidence="3 5" id="KW-1133">Transmembrane helix</keyword>
<feature type="transmembrane region" description="Helical" evidence="5">
    <location>
        <begin position="524"/>
        <end position="546"/>
    </location>
</feature>
<reference evidence="6 7" key="1">
    <citation type="submission" date="2023-10" db="EMBL/GenBank/DDBJ databases">
        <title>Microbacterium xanthum sp. nov., isolated from seaweed.</title>
        <authorList>
            <person name="Lee S.D."/>
        </authorList>
    </citation>
    <scope>NUCLEOTIDE SEQUENCE [LARGE SCALE GENOMIC DNA]</scope>
    <source>
        <strain evidence="6 7">KCTC 19124</strain>
    </source>
</reference>
<comment type="caution">
    <text evidence="6">The sequence shown here is derived from an EMBL/GenBank/DDBJ whole genome shotgun (WGS) entry which is preliminary data.</text>
</comment>
<evidence type="ECO:0000313" key="7">
    <source>
        <dbReference type="Proteomes" id="UP001291912"/>
    </source>
</evidence>
<evidence type="ECO:0000256" key="4">
    <source>
        <dbReference type="ARBA" id="ARBA00023136"/>
    </source>
</evidence>
<proteinExistence type="predicted"/>
<feature type="transmembrane region" description="Helical" evidence="5">
    <location>
        <begin position="573"/>
        <end position="597"/>
    </location>
</feature>
<dbReference type="RefSeq" id="WP_194425239.1">
    <property type="nucleotide sequence ID" value="NZ_BAAAPT010000001.1"/>
</dbReference>
<name>A0ABU5N6R4_9MICO</name>
<dbReference type="InterPro" id="IPR051328">
    <property type="entry name" value="T7SS_ABC-Transporter"/>
</dbReference>
<keyword evidence="4 5" id="KW-0472">Membrane</keyword>
<organism evidence="6 7">
    <name type="scientific">Microbacterium aquimaris</name>
    <dbReference type="NCBI Taxonomy" id="459816"/>
    <lineage>
        <taxon>Bacteria</taxon>
        <taxon>Bacillati</taxon>
        <taxon>Actinomycetota</taxon>
        <taxon>Actinomycetes</taxon>
        <taxon>Micrococcales</taxon>
        <taxon>Microbacteriaceae</taxon>
        <taxon>Microbacterium</taxon>
    </lineage>
</organism>
<sequence length="614" mass="60866">MSTFWPMTPSPAVGRARWPMIIVIALAVLAPVLVVLALAPRTSTAAVPAAIVNLDVPIQDADSTVAAGKLLTQNLVTSDDDIAWTLTDADTASSGLADGTFQAVVTIPSDFSQTVSSISGDDPSVSTLAVHTSTEHGYVGGVVAEAVAVGLPADVSQELTQEYIAGTLAAFTELHDGLAELAEGVDDLQEGTDAAAAGADELTDDAQVLAEGLAEIDRVIDALPAVATDLGTLSADGAAASARLAESLAASSIVLAELAVEQSLGVDALDALEAVIVADPSAPAGDLLDDVAALKDGAASVEAGIAEQSRALAEDAADAVVIAVGAEGIALISGPVAQGLTTLSALTDEAAYGAVLLAEGAGSLASGLEQLGAATAEVASGTEGAADSVPSYTEDQQKEIASVVAQPITSTIDMVAGPPNALAATLASVVPVALWLGAMATFIVVAPFSRSQLTTSRSPVRIARDSALVAVGVGTLQAVLVWIAIALLGSPPERLLVAFGLTLAAAVSFALVHQALVALLGRIGLVLSAVALGLQLVASGTLIAGVHDPTVALLPLSVALQGGEALMGGSLHAVLAAAIGLGVWAILAVVATGVAVARERRRTLAGLVAGAPSR</sequence>
<dbReference type="Gene3D" id="3.40.1710.10">
    <property type="entry name" value="abc type-2 transporter like domain"/>
    <property type="match status" value="1"/>
</dbReference>
<keyword evidence="7" id="KW-1185">Reference proteome</keyword>
<feature type="transmembrane region" description="Helical" evidence="5">
    <location>
        <begin position="467"/>
        <end position="489"/>
    </location>
</feature>
<dbReference type="Proteomes" id="UP001291912">
    <property type="component" value="Unassembled WGS sequence"/>
</dbReference>
<dbReference type="PANTHER" id="PTHR43077:SF10">
    <property type="entry name" value="TRANSPORT PERMEASE PROTEIN"/>
    <property type="match status" value="1"/>
</dbReference>
<evidence type="ECO:0000256" key="3">
    <source>
        <dbReference type="ARBA" id="ARBA00022989"/>
    </source>
</evidence>
<keyword evidence="2 5" id="KW-0812">Transmembrane</keyword>
<evidence type="ECO:0000256" key="2">
    <source>
        <dbReference type="ARBA" id="ARBA00022692"/>
    </source>
</evidence>
<protein>
    <recommendedName>
        <fullName evidence="8">YhgE/Pip domain-containing protein</fullName>
    </recommendedName>
</protein>
<feature type="transmembrane region" description="Helical" evidence="5">
    <location>
        <begin position="495"/>
        <end position="512"/>
    </location>
</feature>
<evidence type="ECO:0000256" key="5">
    <source>
        <dbReference type="SAM" id="Phobius"/>
    </source>
</evidence>
<dbReference type="PANTHER" id="PTHR43077">
    <property type="entry name" value="TRANSPORT PERMEASE YVFS-RELATED"/>
    <property type="match status" value="1"/>
</dbReference>
<evidence type="ECO:0000256" key="1">
    <source>
        <dbReference type="ARBA" id="ARBA00004141"/>
    </source>
</evidence>
<accession>A0ABU5N6R4</accession>
<feature type="transmembrane region" description="Helical" evidence="5">
    <location>
        <begin position="421"/>
        <end position="446"/>
    </location>
</feature>